<dbReference type="Pfam" id="PF01575">
    <property type="entry name" value="MaoC_dehydratas"/>
    <property type="match status" value="1"/>
</dbReference>
<feature type="compositionally biased region" description="Polar residues" evidence="1">
    <location>
        <begin position="1"/>
        <end position="10"/>
    </location>
</feature>
<reference evidence="4" key="2">
    <citation type="submission" date="2007-11" db="EMBL/GenBank/DDBJ databases">
        <title>Complete sequence of Delftia acidovorans DSM 14801 / SPH-1.</title>
        <authorList>
            <person name="Copeland A."/>
            <person name="Lucas S."/>
            <person name="Lapidus A."/>
            <person name="Barry K."/>
            <person name="Glavina del Rio T."/>
            <person name="Dalin E."/>
            <person name="Tice H."/>
            <person name="Pitluck S."/>
            <person name="Lowry S."/>
            <person name="Clum A."/>
            <person name="Schmutz J."/>
            <person name="Larimer F."/>
            <person name="Land M."/>
            <person name="Hauser L."/>
            <person name="Kyrpides N."/>
            <person name="Kim E."/>
            <person name="Schleheck D."/>
            <person name="Richardson P."/>
        </authorList>
    </citation>
    <scope>NUCLEOTIDE SEQUENCE [LARGE SCALE GENOMIC DNA]</scope>
    <source>
        <strain evidence="4">DSM 14801 / SPH-1</strain>
    </source>
</reference>
<proteinExistence type="predicted"/>
<dbReference type="CDD" id="cd03450">
    <property type="entry name" value="NodN"/>
    <property type="match status" value="1"/>
</dbReference>
<dbReference type="KEGG" id="dac:Daci_1668"/>
<dbReference type="InterPro" id="IPR039375">
    <property type="entry name" value="NodN-like"/>
</dbReference>
<accession>A9BSV1</accession>
<evidence type="ECO:0000259" key="2">
    <source>
        <dbReference type="Pfam" id="PF01575"/>
    </source>
</evidence>
<reference evidence="3 4" key="1">
    <citation type="journal article" date="2004" name="Appl. Environ. Microbiol.">
        <title>Mineralization of individual congeners of linear alkylbenzenesulfonate by defined pairs of heterotrophic bacteria.</title>
        <authorList>
            <person name="Schleheck D."/>
            <person name="Knepper T.P."/>
            <person name="Fischer K."/>
            <person name="Cook A.M."/>
        </authorList>
    </citation>
    <scope>NUCLEOTIDE SEQUENCE [LARGE SCALE GENOMIC DNA]</scope>
    <source>
        <strain evidence="4">DSM 14801 / SPH-1</strain>
    </source>
</reference>
<dbReference type="InterPro" id="IPR029069">
    <property type="entry name" value="HotDog_dom_sf"/>
</dbReference>
<dbReference type="eggNOG" id="COG2030">
    <property type="taxonomic scope" value="Bacteria"/>
</dbReference>
<evidence type="ECO:0000256" key="1">
    <source>
        <dbReference type="SAM" id="MobiDB-lite"/>
    </source>
</evidence>
<keyword evidence="4" id="KW-1185">Reference proteome</keyword>
<feature type="domain" description="MaoC-like" evidence="2">
    <location>
        <begin position="53"/>
        <end position="155"/>
    </location>
</feature>
<dbReference type="EMBL" id="CP000884">
    <property type="protein sequence ID" value="ABX34311.1"/>
    <property type="molecule type" value="Genomic_DNA"/>
</dbReference>
<dbReference type="PANTHER" id="PTHR42993:SF1">
    <property type="entry name" value="MAOC-LIKE DEHYDRATASE DOMAIN-CONTAINING PROTEIN"/>
    <property type="match status" value="1"/>
</dbReference>
<organism evidence="3 4">
    <name type="scientific">Delftia acidovorans (strain DSM 14801 / SPH-1)</name>
    <dbReference type="NCBI Taxonomy" id="398578"/>
    <lineage>
        <taxon>Bacteria</taxon>
        <taxon>Pseudomonadati</taxon>
        <taxon>Pseudomonadota</taxon>
        <taxon>Betaproteobacteria</taxon>
        <taxon>Burkholderiales</taxon>
        <taxon>Comamonadaceae</taxon>
        <taxon>Delftia</taxon>
    </lineage>
</organism>
<evidence type="ECO:0000313" key="3">
    <source>
        <dbReference type="EMBL" id="ABX34311.1"/>
    </source>
</evidence>
<dbReference type="Proteomes" id="UP000000784">
    <property type="component" value="Chromosome"/>
</dbReference>
<feature type="region of interest" description="Disordered" evidence="1">
    <location>
        <begin position="1"/>
        <end position="27"/>
    </location>
</feature>
<dbReference type="HOGENOM" id="CLU_108911_1_0_4"/>
<dbReference type="STRING" id="398578.Daci_1668"/>
<gene>
    <name evidence="3" type="ordered locus">Daci_1668</name>
</gene>
<evidence type="ECO:0000313" key="4">
    <source>
        <dbReference type="Proteomes" id="UP000000784"/>
    </source>
</evidence>
<dbReference type="AlphaFoldDB" id="A9BSV1"/>
<dbReference type="SUPFAM" id="SSF54637">
    <property type="entry name" value="Thioesterase/thiol ester dehydrase-isomerase"/>
    <property type="match status" value="1"/>
</dbReference>
<dbReference type="PANTHER" id="PTHR42993">
    <property type="entry name" value="MAOC-LIKE DEHYDRATASE DOMAIN-CONTAINING PROTEIN"/>
    <property type="match status" value="1"/>
</dbReference>
<sequence>MSALHTTPQPRNAIHKLTSTDPSCRAPDMERAAPAPTIWGMKTFHSYSEVRACVGQEVAVSDWITITQQQVQLFADATGDQQWIHVDPERASKGPFGAPIAHGFLTLSLIPQFFQNCFHIEGAQMGVNYGLNRVRFTSPVPVGSRLRARLTLQAAEPIEPGGLQMTWLVTVEREGADKPACVAESVARNYGAKA</sequence>
<dbReference type="Gene3D" id="3.10.129.10">
    <property type="entry name" value="Hotdog Thioesterase"/>
    <property type="match status" value="1"/>
</dbReference>
<dbReference type="InterPro" id="IPR002539">
    <property type="entry name" value="MaoC-like_dom"/>
</dbReference>
<protein>
    <submittedName>
        <fullName evidence="3">MaoC domain protein dehydratase</fullName>
    </submittedName>
</protein>
<name>A9BSV1_DELAS</name>